<dbReference type="PROSITE" id="PS00136">
    <property type="entry name" value="SUBTILASE_ASP"/>
    <property type="match status" value="1"/>
</dbReference>
<proteinExistence type="inferred from homology"/>
<accession>A0AAV6XLG2</accession>
<dbReference type="Pfam" id="PF02225">
    <property type="entry name" value="PA"/>
    <property type="match status" value="1"/>
</dbReference>
<protein>
    <submittedName>
        <fullName evidence="16">Uncharacterized protein</fullName>
    </submittedName>
</protein>
<name>A0AAV6XLG2_9LAMI</name>
<evidence type="ECO:0000259" key="12">
    <source>
        <dbReference type="Pfam" id="PF00082"/>
    </source>
</evidence>
<comment type="similarity">
    <text evidence="2 10">Belongs to the peptidase S8 family.</text>
</comment>
<feature type="signal peptide" evidence="11">
    <location>
        <begin position="1"/>
        <end position="21"/>
    </location>
</feature>
<keyword evidence="17" id="KW-1185">Reference proteome</keyword>
<dbReference type="FunFam" id="3.40.50.200:FF:000006">
    <property type="entry name" value="Subtilisin-like protease SBT1.5"/>
    <property type="match status" value="1"/>
</dbReference>
<feature type="domain" description="Subtilisin-like protease fibronectin type-III" evidence="15">
    <location>
        <begin position="639"/>
        <end position="734"/>
    </location>
</feature>
<organism evidence="16 17">
    <name type="scientific">Buddleja alternifolia</name>
    <dbReference type="NCBI Taxonomy" id="168488"/>
    <lineage>
        <taxon>Eukaryota</taxon>
        <taxon>Viridiplantae</taxon>
        <taxon>Streptophyta</taxon>
        <taxon>Embryophyta</taxon>
        <taxon>Tracheophyta</taxon>
        <taxon>Spermatophyta</taxon>
        <taxon>Magnoliopsida</taxon>
        <taxon>eudicotyledons</taxon>
        <taxon>Gunneridae</taxon>
        <taxon>Pentapetalae</taxon>
        <taxon>asterids</taxon>
        <taxon>lamiids</taxon>
        <taxon>Lamiales</taxon>
        <taxon>Scrophulariaceae</taxon>
        <taxon>Buddlejeae</taxon>
        <taxon>Buddleja</taxon>
    </lineage>
</organism>
<dbReference type="CDD" id="cd04852">
    <property type="entry name" value="Peptidases_S8_3"/>
    <property type="match status" value="1"/>
</dbReference>
<dbReference type="AlphaFoldDB" id="A0AAV6XLG2"/>
<dbReference type="InterPro" id="IPR041469">
    <property type="entry name" value="Subtilisin-like_FN3"/>
</dbReference>
<dbReference type="CDD" id="cd02120">
    <property type="entry name" value="PA_subtilisin_like"/>
    <property type="match status" value="1"/>
</dbReference>
<dbReference type="InterPro" id="IPR034197">
    <property type="entry name" value="Peptidases_S8_3"/>
</dbReference>
<evidence type="ECO:0000256" key="7">
    <source>
        <dbReference type="ARBA" id="ARBA00022825"/>
    </source>
</evidence>
<evidence type="ECO:0000256" key="11">
    <source>
        <dbReference type="SAM" id="SignalP"/>
    </source>
</evidence>
<feature type="chain" id="PRO_5043787141" evidence="11">
    <location>
        <begin position="22"/>
        <end position="739"/>
    </location>
</feature>
<dbReference type="GO" id="GO:0005576">
    <property type="term" value="C:extracellular region"/>
    <property type="evidence" value="ECO:0007669"/>
    <property type="project" value="UniProtKB-SubCell"/>
</dbReference>
<dbReference type="Pfam" id="PF00082">
    <property type="entry name" value="Peptidase_S8"/>
    <property type="match status" value="1"/>
</dbReference>
<evidence type="ECO:0000256" key="10">
    <source>
        <dbReference type="PROSITE-ProRule" id="PRU01240"/>
    </source>
</evidence>
<evidence type="ECO:0000256" key="5">
    <source>
        <dbReference type="ARBA" id="ARBA00022729"/>
    </source>
</evidence>
<feature type="active site" description="Charge relay system" evidence="9 10">
    <location>
        <position position="525"/>
    </location>
</feature>
<evidence type="ECO:0000256" key="8">
    <source>
        <dbReference type="ARBA" id="ARBA00023180"/>
    </source>
</evidence>
<evidence type="ECO:0000313" key="17">
    <source>
        <dbReference type="Proteomes" id="UP000826271"/>
    </source>
</evidence>
<dbReference type="PRINTS" id="PR00723">
    <property type="entry name" value="SUBTILISIN"/>
</dbReference>
<comment type="subcellular location">
    <subcellularLocation>
        <location evidence="1">Secreted</location>
    </subcellularLocation>
</comment>
<evidence type="ECO:0000256" key="3">
    <source>
        <dbReference type="ARBA" id="ARBA00022525"/>
    </source>
</evidence>
<dbReference type="Gene3D" id="3.40.50.200">
    <property type="entry name" value="Peptidase S8/S53 domain"/>
    <property type="match status" value="1"/>
</dbReference>
<dbReference type="InterPro" id="IPR046450">
    <property type="entry name" value="PA_dom_sf"/>
</dbReference>
<dbReference type="GO" id="GO:0004252">
    <property type="term" value="F:serine-type endopeptidase activity"/>
    <property type="evidence" value="ECO:0007669"/>
    <property type="project" value="UniProtKB-UniRule"/>
</dbReference>
<dbReference type="InterPro" id="IPR010259">
    <property type="entry name" value="S8pro/Inhibitor_I9"/>
</dbReference>
<dbReference type="Pfam" id="PF05922">
    <property type="entry name" value="Inhibitor_I9"/>
    <property type="match status" value="1"/>
</dbReference>
<evidence type="ECO:0000256" key="1">
    <source>
        <dbReference type="ARBA" id="ARBA00004613"/>
    </source>
</evidence>
<dbReference type="PROSITE" id="PS51892">
    <property type="entry name" value="SUBTILASE"/>
    <property type="match status" value="1"/>
</dbReference>
<dbReference type="InterPro" id="IPR003137">
    <property type="entry name" value="PA_domain"/>
</dbReference>
<dbReference type="Pfam" id="PF17766">
    <property type="entry name" value="fn3_6"/>
    <property type="match status" value="1"/>
</dbReference>
<dbReference type="Gene3D" id="2.60.40.2310">
    <property type="match status" value="1"/>
</dbReference>
<feature type="active site" description="Charge relay system" evidence="9 10">
    <location>
        <position position="145"/>
    </location>
</feature>
<keyword evidence="6 10" id="KW-0378">Hydrolase</keyword>
<feature type="domain" description="Peptidase S8/S53" evidence="12">
    <location>
        <begin position="136"/>
        <end position="561"/>
    </location>
</feature>
<dbReference type="InterPro" id="IPR000209">
    <property type="entry name" value="Peptidase_S8/S53_dom"/>
</dbReference>
<dbReference type="InterPro" id="IPR015500">
    <property type="entry name" value="Peptidase_S8_subtilisin-rel"/>
</dbReference>
<feature type="active site" description="Charge relay system" evidence="9 10">
    <location>
        <position position="201"/>
    </location>
</feature>
<keyword evidence="4 10" id="KW-0645">Protease</keyword>
<keyword evidence="5 11" id="KW-0732">Signal</keyword>
<comment type="caution">
    <text evidence="16">The sequence shown here is derived from an EMBL/GenBank/DDBJ whole genome shotgun (WGS) entry which is preliminary data.</text>
</comment>
<evidence type="ECO:0000259" key="14">
    <source>
        <dbReference type="Pfam" id="PF05922"/>
    </source>
</evidence>
<evidence type="ECO:0000256" key="9">
    <source>
        <dbReference type="PIRSR" id="PIRSR615500-1"/>
    </source>
</evidence>
<sequence>MGFTIFLALSFLLNFHPFVTSKTLGHHPNNLQTYILQTYIVHVEPQSNDNQESWYNSFLPTSVSPSSVSPRILYRYRNVFSGFAAKLSADDIKVIQQKPGFVSARPERVLPLHTTHSPNFLGLNQNLGFWNISNYGKGVIIGLLDTGVLPDHPSFDDEGLPPPPRKWKGKCEFNSTACNNKLIGARYFSNGDGTPLDVEGHGTHTASTAAGNFVNGANIFGNANGTAVGVAPLAHIAMYKVCGESGCPESDIVAAMDAAIDDGVDILSLSLGASSLPFYEDNIALGAYRATEKGILVSCSAGNAGPDNKTLSNEAPWILTVGASTVDRKIRATAMLGNNVELEGESAFQPNGFPSKKLEIVFPGGNSTGTFCSPDEINIDVRGKIVLCELGGGVVTRVGKGAAVKDAGGAGMILMNQEPQGNTTLAEAHVLPATHVTYANAQTIKAYLDSTSRPTATIVFKGTVIGDDQAPILASFSSRGPSMASPGILKPDIIGPGVNILAAWPISIENSTRTKCTFNMISGTSMSCPHLSGIAALLKSAHPDWSPAAIKSAIMTTADQVNLKGDSIEDEKSLVAGVFAIGSGHVNPSRANDPGLIYDIQINDYIPYLCGLYTNHQVGIILQRRVNCLRETKIPEAALNYPSFSIRVGAKPQKYTRTVTNVGEANSSYDVEIVSPDDLVVKVEPRKLSFSEVGQKLTYSVTFTRSRTRVNSLLGQGFIKWNSAKRSVRSPIAVLFDLL</sequence>
<evidence type="ECO:0000259" key="13">
    <source>
        <dbReference type="Pfam" id="PF02225"/>
    </source>
</evidence>
<evidence type="ECO:0000256" key="4">
    <source>
        <dbReference type="ARBA" id="ARBA00022670"/>
    </source>
</evidence>
<evidence type="ECO:0000259" key="15">
    <source>
        <dbReference type="Pfam" id="PF17766"/>
    </source>
</evidence>
<dbReference type="InterPro" id="IPR045051">
    <property type="entry name" value="SBT"/>
</dbReference>
<dbReference type="Gene3D" id="3.50.30.30">
    <property type="match status" value="1"/>
</dbReference>
<dbReference type="InterPro" id="IPR037045">
    <property type="entry name" value="S8pro/Inhibitor_I9_sf"/>
</dbReference>
<dbReference type="Gene3D" id="3.30.70.80">
    <property type="entry name" value="Peptidase S8 propeptide/proteinase inhibitor I9"/>
    <property type="match status" value="1"/>
</dbReference>
<keyword evidence="3" id="KW-0964">Secreted</keyword>
<dbReference type="EMBL" id="WHWC01000005">
    <property type="protein sequence ID" value="KAG8382325.1"/>
    <property type="molecule type" value="Genomic_DNA"/>
</dbReference>
<dbReference type="InterPro" id="IPR036852">
    <property type="entry name" value="Peptidase_S8/S53_dom_sf"/>
</dbReference>
<gene>
    <name evidence="16" type="ORF">BUALT_Bualt05G0065700</name>
</gene>
<evidence type="ECO:0000256" key="6">
    <source>
        <dbReference type="ARBA" id="ARBA00022801"/>
    </source>
</evidence>
<dbReference type="InterPro" id="IPR023827">
    <property type="entry name" value="Peptidase_S8_Asp-AS"/>
</dbReference>
<dbReference type="PANTHER" id="PTHR10795">
    <property type="entry name" value="PROPROTEIN CONVERTASE SUBTILISIN/KEXIN"/>
    <property type="match status" value="1"/>
</dbReference>
<feature type="domain" description="PA" evidence="13">
    <location>
        <begin position="372"/>
        <end position="444"/>
    </location>
</feature>
<dbReference type="SUPFAM" id="SSF52743">
    <property type="entry name" value="Subtilisin-like"/>
    <property type="match status" value="1"/>
</dbReference>
<dbReference type="GO" id="GO:0006508">
    <property type="term" value="P:proteolysis"/>
    <property type="evidence" value="ECO:0007669"/>
    <property type="project" value="UniProtKB-KW"/>
</dbReference>
<evidence type="ECO:0000313" key="16">
    <source>
        <dbReference type="EMBL" id="KAG8382325.1"/>
    </source>
</evidence>
<keyword evidence="8" id="KW-0325">Glycoprotein</keyword>
<dbReference type="SUPFAM" id="SSF52025">
    <property type="entry name" value="PA domain"/>
    <property type="match status" value="1"/>
</dbReference>
<dbReference type="FunFam" id="3.50.30.30:FF:000005">
    <property type="entry name" value="subtilisin-like protease SBT1.5"/>
    <property type="match status" value="1"/>
</dbReference>
<keyword evidence="7 10" id="KW-0720">Serine protease</keyword>
<feature type="domain" description="Inhibitor I9" evidence="14">
    <location>
        <begin position="38"/>
        <end position="113"/>
    </location>
</feature>
<evidence type="ECO:0000256" key="2">
    <source>
        <dbReference type="ARBA" id="ARBA00011073"/>
    </source>
</evidence>
<dbReference type="Proteomes" id="UP000826271">
    <property type="component" value="Unassembled WGS sequence"/>
</dbReference>
<reference evidence="16" key="1">
    <citation type="submission" date="2019-10" db="EMBL/GenBank/DDBJ databases">
        <authorList>
            <person name="Zhang R."/>
            <person name="Pan Y."/>
            <person name="Wang J."/>
            <person name="Ma R."/>
            <person name="Yu S."/>
        </authorList>
    </citation>
    <scope>NUCLEOTIDE SEQUENCE</scope>
    <source>
        <strain evidence="16">LA-IB0</strain>
        <tissue evidence="16">Leaf</tissue>
    </source>
</reference>